<dbReference type="Proteomes" id="UP000295573">
    <property type="component" value="Unassembled WGS sequence"/>
</dbReference>
<proteinExistence type="predicted"/>
<keyword evidence="1" id="KW-1133">Transmembrane helix</keyword>
<keyword evidence="1" id="KW-0812">Transmembrane</keyword>
<feature type="transmembrane region" description="Helical" evidence="1">
    <location>
        <begin position="65"/>
        <end position="85"/>
    </location>
</feature>
<dbReference type="AlphaFoldDB" id="A0A4R2J381"/>
<gene>
    <name evidence="3" type="ORF">EV646_101339</name>
</gene>
<keyword evidence="1" id="KW-0472">Membrane</keyword>
<evidence type="ECO:0000259" key="2">
    <source>
        <dbReference type="Pfam" id="PF19803"/>
    </source>
</evidence>
<organism evidence="3 4">
    <name type="scientific">Kribbella antiqua</name>
    <dbReference type="NCBI Taxonomy" id="2512217"/>
    <lineage>
        <taxon>Bacteria</taxon>
        <taxon>Bacillati</taxon>
        <taxon>Actinomycetota</taxon>
        <taxon>Actinomycetes</taxon>
        <taxon>Propionibacteriales</taxon>
        <taxon>Kribbellaceae</taxon>
        <taxon>Kribbella</taxon>
    </lineage>
</organism>
<reference evidence="3 4" key="1">
    <citation type="journal article" date="2015" name="Stand. Genomic Sci.">
        <title>Genomic Encyclopedia of Bacterial and Archaeal Type Strains, Phase III: the genomes of soil and plant-associated and newly described type strains.</title>
        <authorList>
            <person name="Whitman W.B."/>
            <person name="Woyke T."/>
            <person name="Klenk H.P."/>
            <person name="Zhou Y."/>
            <person name="Lilburn T.G."/>
            <person name="Beck B.J."/>
            <person name="De Vos P."/>
            <person name="Vandamme P."/>
            <person name="Eisen J.A."/>
            <person name="Garrity G."/>
            <person name="Hugenholtz P."/>
            <person name="Kyrpides N.C."/>
        </authorList>
    </citation>
    <scope>NUCLEOTIDE SEQUENCE [LARGE SCALE GENOMIC DNA]</scope>
    <source>
        <strain evidence="3 4">VKM Ac-2541</strain>
    </source>
</reference>
<protein>
    <recommendedName>
        <fullName evidence="2">DUF6286 domain-containing protein</fullName>
    </recommendedName>
</protein>
<evidence type="ECO:0000313" key="4">
    <source>
        <dbReference type="Proteomes" id="UP000295573"/>
    </source>
</evidence>
<dbReference type="RefSeq" id="WP_132143156.1">
    <property type="nucleotide sequence ID" value="NZ_SLWR01000001.1"/>
</dbReference>
<keyword evidence="4" id="KW-1185">Reference proteome</keyword>
<sequence>MNNGPAKRPVGAAAAAPVGVLAAVATVALGAVGVRDSLQAAGVVSGPSWTGWLAGKVEPVQPGDWMIPAGVIAVVAGLWFLVAALRPRRVTHVAVGQDGVWIRRRDIARLAAESAEAVDSVISATAKSRRRTVRITVRATGDTDRVATDLDTTIGQRLAVLSPPPRIRRRVVEEH</sequence>
<comment type="caution">
    <text evidence="3">The sequence shown here is derived from an EMBL/GenBank/DDBJ whole genome shotgun (WGS) entry which is preliminary data.</text>
</comment>
<dbReference type="EMBL" id="SLWR01000001">
    <property type="protein sequence ID" value="TCO51356.1"/>
    <property type="molecule type" value="Genomic_DNA"/>
</dbReference>
<dbReference type="OrthoDB" id="3217325at2"/>
<evidence type="ECO:0000313" key="3">
    <source>
        <dbReference type="EMBL" id="TCO51356.1"/>
    </source>
</evidence>
<evidence type="ECO:0000256" key="1">
    <source>
        <dbReference type="SAM" id="Phobius"/>
    </source>
</evidence>
<name>A0A4R2J381_9ACTN</name>
<dbReference type="InterPro" id="IPR046253">
    <property type="entry name" value="DUF6286"/>
</dbReference>
<feature type="domain" description="DUF6286" evidence="2">
    <location>
        <begin position="75"/>
        <end position="171"/>
    </location>
</feature>
<dbReference type="Pfam" id="PF19803">
    <property type="entry name" value="DUF6286"/>
    <property type="match status" value="1"/>
</dbReference>
<accession>A0A4R2J381</accession>